<comment type="subcellular location">
    <subcellularLocation>
        <location evidence="1">Nucleus</location>
    </subcellularLocation>
</comment>
<dbReference type="GO" id="GO:0005634">
    <property type="term" value="C:nucleus"/>
    <property type="evidence" value="ECO:0007669"/>
    <property type="project" value="UniProtKB-SubCell"/>
</dbReference>
<dbReference type="InterPro" id="IPR013087">
    <property type="entry name" value="Znf_C2H2_type"/>
</dbReference>
<evidence type="ECO:0000256" key="1">
    <source>
        <dbReference type="ARBA" id="ARBA00004123"/>
    </source>
</evidence>
<evidence type="ECO:0000256" key="7">
    <source>
        <dbReference type="ARBA" id="ARBA00022833"/>
    </source>
</evidence>
<feature type="region of interest" description="Disordered" evidence="11">
    <location>
        <begin position="191"/>
        <end position="210"/>
    </location>
</feature>
<dbReference type="Gene3D" id="3.30.160.60">
    <property type="entry name" value="Classic Zinc Finger"/>
    <property type="match status" value="4"/>
</dbReference>
<dbReference type="EMBL" id="GEEE01013003">
    <property type="protein sequence ID" value="JAP50222.1"/>
    <property type="molecule type" value="Transcribed_RNA"/>
</dbReference>
<reference evidence="13" key="1">
    <citation type="submission" date="2016-01" db="EMBL/GenBank/DDBJ databases">
        <title>Reference transcriptome for the parasite Schistocephalus solidus: insights into the molecular evolution of parasitism.</title>
        <authorList>
            <person name="Hebert F.O."/>
            <person name="Grambauer S."/>
            <person name="Barber I."/>
            <person name="Landry C.R."/>
            <person name="Aubin-Horth N."/>
        </authorList>
    </citation>
    <scope>NUCLEOTIDE SEQUENCE</scope>
</reference>
<evidence type="ECO:0000256" key="5">
    <source>
        <dbReference type="ARBA" id="ARBA00022737"/>
    </source>
</evidence>
<evidence type="ECO:0000256" key="8">
    <source>
        <dbReference type="ARBA" id="ARBA00023125"/>
    </source>
</evidence>
<organism evidence="13">
    <name type="scientific">Schistocephalus solidus</name>
    <name type="common">Tapeworm</name>
    <dbReference type="NCBI Taxonomy" id="70667"/>
    <lineage>
        <taxon>Eukaryota</taxon>
        <taxon>Metazoa</taxon>
        <taxon>Spiralia</taxon>
        <taxon>Lophotrochozoa</taxon>
        <taxon>Platyhelminthes</taxon>
        <taxon>Cestoda</taxon>
        <taxon>Eucestoda</taxon>
        <taxon>Diphyllobothriidea</taxon>
        <taxon>Diphyllobothriidae</taxon>
        <taxon>Schistocephalus</taxon>
    </lineage>
</organism>
<dbReference type="Pfam" id="PF00096">
    <property type="entry name" value="zf-C2H2"/>
    <property type="match status" value="2"/>
</dbReference>
<dbReference type="PANTHER" id="PTHR24403:SF105">
    <property type="entry name" value="ZINC FINGER PROTEIN 2-LIKE ISOFORM X1"/>
    <property type="match status" value="1"/>
</dbReference>
<keyword evidence="7" id="KW-0862">Zinc</keyword>
<feature type="domain" description="C2H2-type" evidence="12">
    <location>
        <begin position="854"/>
        <end position="881"/>
    </location>
</feature>
<accession>A0A0X3PPC3</accession>
<dbReference type="FunFam" id="3.30.160.60:FF:002883">
    <property type="entry name" value="Hunchback-like protein"/>
    <property type="match status" value="1"/>
</dbReference>
<dbReference type="PROSITE" id="PS50157">
    <property type="entry name" value="ZINC_FINGER_C2H2_2"/>
    <property type="match status" value="4"/>
</dbReference>
<keyword evidence="5" id="KW-0677">Repeat</keyword>
<feature type="region of interest" description="Disordered" evidence="11">
    <location>
        <begin position="565"/>
        <end position="592"/>
    </location>
</feature>
<evidence type="ECO:0000256" key="9">
    <source>
        <dbReference type="ARBA" id="ARBA00023242"/>
    </source>
</evidence>
<dbReference type="GO" id="GO:0040034">
    <property type="term" value="P:regulation of development, heterochronic"/>
    <property type="evidence" value="ECO:0007669"/>
    <property type="project" value="UniProtKB-ARBA"/>
</dbReference>
<evidence type="ECO:0000256" key="11">
    <source>
        <dbReference type="SAM" id="MobiDB-lite"/>
    </source>
</evidence>
<dbReference type="SUPFAM" id="SSF57667">
    <property type="entry name" value="beta-beta-alpha zinc fingers"/>
    <property type="match status" value="3"/>
</dbReference>
<keyword evidence="9" id="KW-0539">Nucleus</keyword>
<gene>
    <name evidence="13" type="primary">HUNB</name>
    <name evidence="13" type="ORF">TR92334</name>
</gene>
<proteinExistence type="inferred from homology"/>
<dbReference type="PROSITE" id="PS00028">
    <property type="entry name" value="ZINC_FINGER_C2H2_1"/>
    <property type="match status" value="2"/>
</dbReference>
<dbReference type="GO" id="GO:0000977">
    <property type="term" value="F:RNA polymerase II transcription regulatory region sequence-specific DNA binding"/>
    <property type="evidence" value="ECO:0007669"/>
    <property type="project" value="UniProtKB-ARBA"/>
</dbReference>
<evidence type="ECO:0000256" key="6">
    <source>
        <dbReference type="ARBA" id="ARBA00022771"/>
    </source>
</evidence>
<dbReference type="PANTHER" id="PTHR24403">
    <property type="entry name" value="ZINC FINGER PROTEIN"/>
    <property type="match status" value="1"/>
</dbReference>
<dbReference type="InterPro" id="IPR050688">
    <property type="entry name" value="Zinc_finger/UBP_domain"/>
</dbReference>
<feature type="domain" description="C2H2-type" evidence="12">
    <location>
        <begin position="449"/>
        <end position="476"/>
    </location>
</feature>
<name>A0A0X3PPC3_SCHSO</name>
<dbReference type="GO" id="GO:0008270">
    <property type="term" value="F:zinc ion binding"/>
    <property type="evidence" value="ECO:0007669"/>
    <property type="project" value="UniProtKB-KW"/>
</dbReference>
<evidence type="ECO:0000256" key="4">
    <source>
        <dbReference type="ARBA" id="ARBA00022723"/>
    </source>
</evidence>
<dbReference type="AlphaFoldDB" id="A0A0X3PPC3"/>
<sequence>MSELSSVTYCQTLSNGGNTASKQKNCSPFKLLSPSSHSSPLGLANSYVKCEPQQLEYMSSGQSNTRDKGAPFNPSACPRSEDSSLHLVDTRRSTVTSDETLQPICICSSPPACLNVSKSACLSLTVNPLPAAADLLQPISSPSMPTSGQGTVQRIFKEAICCSQKRTAKMAYPLPLGSGTLHSVSSFALHSHNSSEDGETGSSGSQRTADSIQDLSQFRLTPGLRPAFAEECHTGSLELSVDAHRAMESSTSTPPSEGVASYLQDIKTEIESEGSVSKSPPSLWAATPIYGIASPGDNASWKVLRLSDGKGTADEDGFSFSNSTGQFVEKQSLHQVEMFTDSVKPDKEGIYFCHLCEFTGKKRFEFQTHLRSHYDFHCQICDYTSRTEGRLKRHMKDFHSEVPPENFSGKIAKLSKPKFQKCKQCDFIAETKTDYWTHQRLHIKEERQLDCPHCPFVTEYKHHLEYHIRNHLGSKPFKCSKCNYECVNKSMLNSHMKSHTNIYQYRCADCNYATKYCHSLKLHSNKHGHHPAMVLNVDGSLPEGGCGTTDLRTANEHLSDHCLTENTSLPTSPSIRQFTLSPNPQRDRSPLFRSFQPEPRLLSPYELNSFEKAFQTFLPPPPALSEAPPCRTSFTPPQSSWLPTAGLPTPLSGLSPSMSFLSPGLPLNFPPTPTAVAAMAAFMLSAQQHAFSSMESLMNQDHLKRKAREEGTNRREMSFRSMSQLAKGELNDPVWALDAWQDCVHGSSPLLSPTTAMARNESTLRPQLHSTILTLDCSGNSAMNACDGVLDLSSRGVQRMDVIEETEAKIKTEKEKPGVFSSRIQLCDLPYQESTPRPPENALYGDQFSVPKESECPYCEIIFKNRTLYELHMRFHNPQNPFACNQCGVQSRSQIEFFTHLSEKEHNSQ</sequence>
<keyword evidence="4" id="KW-0479">Metal-binding</keyword>
<evidence type="ECO:0000256" key="10">
    <source>
        <dbReference type="PROSITE-ProRule" id="PRU00042"/>
    </source>
</evidence>
<evidence type="ECO:0000259" key="12">
    <source>
        <dbReference type="PROSITE" id="PS50157"/>
    </source>
</evidence>
<dbReference type="InterPro" id="IPR036236">
    <property type="entry name" value="Znf_C2H2_sf"/>
</dbReference>
<evidence type="ECO:0000313" key="13">
    <source>
        <dbReference type="EMBL" id="JAP50222.1"/>
    </source>
</evidence>
<dbReference type="GO" id="GO:0000122">
    <property type="term" value="P:negative regulation of transcription by RNA polymerase II"/>
    <property type="evidence" value="ECO:0007669"/>
    <property type="project" value="UniProtKB-ARBA"/>
</dbReference>
<dbReference type="GO" id="GO:0045944">
    <property type="term" value="P:positive regulation of transcription by RNA polymerase II"/>
    <property type="evidence" value="ECO:0007669"/>
    <property type="project" value="TreeGrafter"/>
</dbReference>
<dbReference type="FunFam" id="3.30.160.60:FF:001301">
    <property type="entry name" value="Blast:Protein hunchback"/>
    <property type="match status" value="1"/>
</dbReference>
<feature type="region of interest" description="Disordered" evidence="11">
    <location>
        <begin position="58"/>
        <end position="84"/>
    </location>
</feature>
<feature type="domain" description="C2H2-type" evidence="12">
    <location>
        <begin position="477"/>
        <end position="504"/>
    </location>
</feature>
<keyword evidence="6 10" id="KW-0863">Zinc-finger</keyword>
<keyword evidence="8" id="KW-0238">DNA-binding</keyword>
<dbReference type="SMART" id="SM00355">
    <property type="entry name" value="ZnF_C2H2"/>
    <property type="match status" value="8"/>
</dbReference>
<feature type="domain" description="C2H2-type" evidence="12">
    <location>
        <begin position="376"/>
        <end position="404"/>
    </location>
</feature>
<keyword evidence="3" id="KW-0217">Developmental protein</keyword>
<evidence type="ECO:0000256" key="2">
    <source>
        <dbReference type="ARBA" id="ARBA00007746"/>
    </source>
</evidence>
<feature type="compositionally biased region" description="Polar residues" evidence="11">
    <location>
        <begin position="565"/>
        <end position="584"/>
    </location>
</feature>
<comment type="similarity">
    <text evidence="2">Belongs to the hunchback C2H2-type zinc-finger protein family.</text>
</comment>
<evidence type="ECO:0000256" key="3">
    <source>
        <dbReference type="ARBA" id="ARBA00022473"/>
    </source>
</evidence>
<protein>
    <submittedName>
        <fullName evidence="13">Protein hunchback</fullName>
    </submittedName>
</protein>